<dbReference type="EMBL" id="NESQ01000363">
    <property type="protein sequence ID" value="PUU73614.1"/>
    <property type="molecule type" value="Genomic_DNA"/>
</dbReference>
<name>A0A2T6ZDY6_TUBBO</name>
<feature type="region of interest" description="Disordered" evidence="1">
    <location>
        <begin position="93"/>
        <end position="175"/>
    </location>
</feature>
<feature type="compositionally biased region" description="Basic and acidic residues" evidence="1">
    <location>
        <begin position="40"/>
        <end position="51"/>
    </location>
</feature>
<feature type="region of interest" description="Disordered" evidence="1">
    <location>
        <begin position="1"/>
        <end position="22"/>
    </location>
</feature>
<proteinExistence type="predicted"/>
<evidence type="ECO:0000256" key="1">
    <source>
        <dbReference type="SAM" id="MobiDB-lite"/>
    </source>
</evidence>
<evidence type="ECO:0000313" key="3">
    <source>
        <dbReference type="Proteomes" id="UP000244722"/>
    </source>
</evidence>
<gene>
    <name evidence="2" type="ORF">B9Z19DRAFT_1134881</name>
</gene>
<evidence type="ECO:0000313" key="2">
    <source>
        <dbReference type="EMBL" id="PUU73614.1"/>
    </source>
</evidence>
<dbReference type="AlphaFoldDB" id="A0A2T6ZDY6"/>
<dbReference type="STRING" id="42251.A0A2T6ZDY6"/>
<dbReference type="OrthoDB" id="120976at2759"/>
<dbReference type="InterPro" id="IPR032675">
    <property type="entry name" value="LRR_dom_sf"/>
</dbReference>
<dbReference type="Gene3D" id="3.80.10.10">
    <property type="entry name" value="Ribonuclease Inhibitor"/>
    <property type="match status" value="1"/>
</dbReference>
<feature type="region of interest" description="Disordered" evidence="1">
    <location>
        <begin position="36"/>
        <end position="75"/>
    </location>
</feature>
<feature type="compositionally biased region" description="Basic and acidic residues" evidence="1">
    <location>
        <begin position="119"/>
        <end position="131"/>
    </location>
</feature>
<reference evidence="2 3" key="1">
    <citation type="submission" date="2017-04" db="EMBL/GenBank/DDBJ databases">
        <title>Draft genome sequence of Tuber borchii Vittad., a whitish edible truffle.</title>
        <authorList>
            <consortium name="DOE Joint Genome Institute"/>
            <person name="Murat C."/>
            <person name="Kuo A."/>
            <person name="Barry K.W."/>
            <person name="Clum A."/>
            <person name="Dockter R.B."/>
            <person name="Fauchery L."/>
            <person name="Iotti M."/>
            <person name="Kohler A."/>
            <person name="Labutti K."/>
            <person name="Lindquist E.A."/>
            <person name="Lipzen A."/>
            <person name="Ohm R.A."/>
            <person name="Wang M."/>
            <person name="Grigoriev I.V."/>
            <person name="Zambonelli A."/>
            <person name="Martin F.M."/>
        </authorList>
    </citation>
    <scope>NUCLEOTIDE SEQUENCE [LARGE SCALE GENOMIC DNA]</scope>
    <source>
        <strain evidence="2 3">Tbo3840</strain>
    </source>
</reference>
<organism evidence="2 3">
    <name type="scientific">Tuber borchii</name>
    <name type="common">White truffle</name>
    <dbReference type="NCBI Taxonomy" id="42251"/>
    <lineage>
        <taxon>Eukaryota</taxon>
        <taxon>Fungi</taxon>
        <taxon>Dikarya</taxon>
        <taxon>Ascomycota</taxon>
        <taxon>Pezizomycotina</taxon>
        <taxon>Pezizomycetes</taxon>
        <taxon>Pezizales</taxon>
        <taxon>Tuberaceae</taxon>
        <taxon>Tuber</taxon>
    </lineage>
</organism>
<protein>
    <submittedName>
        <fullName evidence="2">Uncharacterized protein</fullName>
    </submittedName>
</protein>
<comment type="caution">
    <text evidence="2">The sequence shown here is derived from an EMBL/GenBank/DDBJ whole genome shotgun (WGS) entry which is preliminary data.</text>
</comment>
<accession>A0A2T6ZDY6</accession>
<sequence>MARRKSAALKVHKDEGPTGASLDAKLYEGTIPEALSYTLSEEKSDPEDMHPPKKKMRRHEKTGPVASPVGAEEGYPGGVSAAAAAVRPRTRAHATISSTAAVCSRKRDQTDAAVTASEGPERKRVALKEKNPNPSSSDIHSTDLHRSFPHKSKLKQNAETSNLKDDAAAAPQSGSVVDKGTSLLQESFAVGGPVYRALKELLPQKDFRELLELVEEDAAQGVADLVTKKNCWSPELLDSFRGSELRLLDLSTPSSSPSEILVPNKPPTLILRSLYRQDQFAALATLSLRNTQLLNNDLSLLMLLTSLADLDISNTGLGVHSLHHIVCHHRTLVQLNLSHNQGMDDDCRVPLAALPNLVRIYLRGTNISMPGLRRLVTGALPGNCRLLSLPNHCIAYLNDRESHYSMDIPDSYAQDPWKLENMNLSELKKNLELHAKVNSGIPLTGSKSELFSRLNSILRNRLADTRIVKMLGREERQV</sequence>
<dbReference type="SUPFAM" id="SSF52047">
    <property type="entry name" value="RNI-like"/>
    <property type="match status" value="1"/>
</dbReference>
<dbReference type="Proteomes" id="UP000244722">
    <property type="component" value="Unassembled WGS sequence"/>
</dbReference>
<keyword evidence="3" id="KW-1185">Reference proteome</keyword>